<sequence>MSQASKVKFLEAGRFHQDLKTRVEQYLKDRGRSPRDLPGMYAKTALILGWFVSSYLWLVFGAASPWGVAVGCVSLGLAMAGIGFSIQHDANHGSYSERKGVNRLLAWTLDAVGGSSYVWSWKHNIFHHSHPNVAGLDEDIDIQPLCRLAPSQKSHAPHRFQHAYIWVLYGLLPLKWHFIDDFKDLLTGRVGRQKMPRPSGWKLTGVLGGKLLFYGWALVVPALFHPLWQVAVGYLLTAFVLGLTLSTVFQLAHCVKEAEFTELPEASHTFPRDWAAHQVETTVDFARGNPVVSWYLGGLNFQVEHHLFPRVCHLHYPALSRIVEETCREHGVRYRANVSVGAALKSHVSWLKQMGRPALGVQS</sequence>
<feature type="transmembrane region" description="Helical" evidence="1">
    <location>
        <begin position="40"/>
        <end position="60"/>
    </location>
</feature>
<dbReference type="InterPro" id="IPR005804">
    <property type="entry name" value="FA_desaturase_dom"/>
</dbReference>
<feature type="transmembrane region" description="Helical" evidence="1">
    <location>
        <begin position="230"/>
        <end position="252"/>
    </location>
</feature>
<evidence type="ECO:0000259" key="2">
    <source>
        <dbReference type="Pfam" id="PF00487"/>
    </source>
</evidence>
<accession>A0A085WRK7</accession>
<dbReference type="EMBL" id="JMCB01000003">
    <property type="protein sequence ID" value="KFE70320.1"/>
    <property type="molecule type" value="Genomic_DNA"/>
</dbReference>
<dbReference type="STRING" id="394096.DB31_5362"/>
<dbReference type="Proteomes" id="UP000028725">
    <property type="component" value="Unassembled WGS sequence"/>
</dbReference>
<gene>
    <name evidence="3" type="ORF">DB31_5362</name>
</gene>
<keyword evidence="1" id="KW-0812">Transmembrane</keyword>
<feature type="transmembrane region" description="Helical" evidence="1">
    <location>
        <begin position="200"/>
        <end position="224"/>
    </location>
</feature>
<feature type="transmembrane region" description="Helical" evidence="1">
    <location>
        <begin position="66"/>
        <end position="84"/>
    </location>
</feature>
<dbReference type="Pfam" id="PF00487">
    <property type="entry name" value="FA_desaturase"/>
    <property type="match status" value="1"/>
</dbReference>
<organism evidence="3 4">
    <name type="scientific">Hyalangium minutum</name>
    <dbReference type="NCBI Taxonomy" id="394096"/>
    <lineage>
        <taxon>Bacteria</taxon>
        <taxon>Pseudomonadati</taxon>
        <taxon>Myxococcota</taxon>
        <taxon>Myxococcia</taxon>
        <taxon>Myxococcales</taxon>
        <taxon>Cystobacterineae</taxon>
        <taxon>Archangiaceae</taxon>
        <taxon>Hyalangium</taxon>
    </lineage>
</organism>
<dbReference type="PANTHER" id="PTHR19353:SF19">
    <property type="entry name" value="DELTA(5) FATTY ACID DESATURASE C-RELATED"/>
    <property type="match status" value="1"/>
</dbReference>
<dbReference type="OrthoDB" id="104711at2"/>
<comment type="caution">
    <text evidence="3">The sequence shown here is derived from an EMBL/GenBank/DDBJ whole genome shotgun (WGS) entry which is preliminary data.</text>
</comment>
<dbReference type="CDD" id="cd03506">
    <property type="entry name" value="Delta6-FADS-like"/>
    <property type="match status" value="1"/>
</dbReference>
<evidence type="ECO:0000256" key="1">
    <source>
        <dbReference type="SAM" id="Phobius"/>
    </source>
</evidence>
<evidence type="ECO:0000313" key="4">
    <source>
        <dbReference type="Proteomes" id="UP000028725"/>
    </source>
</evidence>
<evidence type="ECO:0000313" key="3">
    <source>
        <dbReference type="EMBL" id="KFE70320.1"/>
    </source>
</evidence>
<dbReference type="AlphaFoldDB" id="A0A085WRK7"/>
<dbReference type="GO" id="GO:0016717">
    <property type="term" value="F:oxidoreductase activity, acting on paired donors, with oxidation of a pair of donors resulting in the reduction of molecular oxygen to two molecules of water"/>
    <property type="evidence" value="ECO:0007669"/>
    <property type="project" value="TreeGrafter"/>
</dbReference>
<dbReference type="InterPro" id="IPR012171">
    <property type="entry name" value="Fatty_acid_desaturase"/>
</dbReference>
<feature type="domain" description="Fatty acid desaturase" evidence="2">
    <location>
        <begin position="65"/>
        <end position="335"/>
    </location>
</feature>
<protein>
    <submittedName>
        <fullName evidence="3">Linoleoyl-CoA desaturase</fullName>
    </submittedName>
</protein>
<keyword evidence="4" id="KW-1185">Reference proteome</keyword>
<keyword evidence="1" id="KW-1133">Transmembrane helix</keyword>
<dbReference type="PANTHER" id="PTHR19353">
    <property type="entry name" value="FATTY ACID DESATURASE 2"/>
    <property type="match status" value="1"/>
</dbReference>
<dbReference type="GO" id="GO:0016020">
    <property type="term" value="C:membrane"/>
    <property type="evidence" value="ECO:0007669"/>
    <property type="project" value="TreeGrafter"/>
</dbReference>
<reference evidence="3 4" key="1">
    <citation type="submission" date="2014-04" db="EMBL/GenBank/DDBJ databases">
        <title>Genome assembly of Hyalangium minutum DSM 14724.</title>
        <authorList>
            <person name="Sharma G."/>
            <person name="Subramanian S."/>
        </authorList>
    </citation>
    <scope>NUCLEOTIDE SEQUENCE [LARGE SCALE GENOMIC DNA]</scope>
    <source>
        <strain evidence="3 4">DSM 14724</strain>
    </source>
</reference>
<keyword evidence="1" id="KW-0472">Membrane</keyword>
<proteinExistence type="predicted"/>
<dbReference type="GO" id="GO:0008610">
    <property type="term" value="P:lipid biosynthetic process"/>
    <property type="evidence" value="ECO:0007669"/>
    <property type="project" value="UniProtKB-ARBA"/>
</dbReference>
<dbReference type="PIRSF" id="PIRSF015921">
    <property type="entry name" value="FA_sphinglp_des"/>
    <property type="match status" value="1"/>
</dbReference>
<dbReference type="RefSeq" id="WP_044185245.1">
    <property type="nucleotide sequence ID" value="NZ_JMCB01000003.1"/>
</dbReference>
<name>A0A085WRK7_9BACT</name>